<dbReference type="EMBL" id="CP035033">
    <property type="protein sequence ID" value="QAB14601.1"/>
    <property type="molecule type" value="Genomic_DNA"/>
</dbReference>
<proteinExistence type="predicted"/>
<evidence type="ECO:0000313" key="2">
    <source>
        <dbReference type="EMBL" id="QAB14601.1"/>
    </source>
</evidence>
<sequence>MEEKNKIDISQSMKLMSNKNLEVTLDPSYAGHAVKTSFQRGQSPKLYQGFLIKSYLAQLIKLIYAHTWKYPRTLAVRFELLYPKEYSKMPTNEHITQFFKSLNYRIDKQQETKRKAGTRVHQTDVNYCWVKEQDSSEHPHYHVLLLLNKDSYQGLGNYSDPVSLMGLMRNSWAAALSLTYEQTKGIVNASEHKNNKRIKPVHYVNRGSEDYQAQLDELIYRGSYLCKLETKRFLNNRSRNFGSSLVN</sequence>
<evidence type="ECO:0000259" key="1">
    <source>
        <dbReference type="Pfam" id="PF11726"/>
    </source>
</evidence>
<feature type="domain" description="YagK/YfjJ C-terminal" evidence="1">
    <location>
        <begin position="69"/>
        <end position="244"/>
    </location>
</feature>
<dbReference type="Pfam" id="PF11726">
    <property type="entry name" value="YagK_YfjJ_C"/>
    <property type="match status" value="1"/>
</dbReference>
<protein>
    <submittedName>
        <fullName evidence="2">Inovirus Gp2 family protein</fullName>
    </submittedName>
</protein>
<accession>A0A410H1A7</accession>
<gene>
    <name evidence="2" type="ORF">EPV75_02430</name>
</gene>
<dbReference type="KEGG" id="htr:EPV75_02430"/>
<evidence type="ECO:0000313" key="3">
    <source>
        <dbReference type="Proteomes" id="UP000285478"/>
    </source>
</evidence>
<dbReference type="RefSeq" id="WP_128384329.1">
    <property type="nucleotide sequence ID" value="NZ_CP035033.1"/>
</dbReference>
<name>A0A410H1A7_9GAMM</name>
<organism evidence="2 3">
    <name type="scientific">Hydrogenovibrio thermophilus</name>
    <dbReference type="NCBI Taxonomy" id="265883"/>
    <lineage>
        <taxon>Bacteria</taxon>
        <taxon>Pseudomonadati</taxon>
        <taxon>Pseudomonadota</taxon>
        <taxon>Gammaproteobacteria</taxon>
        <taxon>Thiotrichales</taxon>
        <taxon>Piscirickettsiaceae</taxon>
        <taxon>Hydrogenovibrio</taxon>
    </lineage>
</organism>
<dbReference type="AlphaFoldDB" id="A0A410H1A7"/>
<dbReference type="Proteomes" id="UP000285478">
    <property type="component" value="Chromosome"/>
</dbReference>
<keyword evidence="3" id="KW-1185">Reference proteome</keyword>
<dbReference type="InterPro" id="IPR057271">
    <property type="entry name" value="YagK_YfjJ_C"/>
</dbReference>
<reference evidence="2 3" key="1">
    <citation type="journal article" date="2018" name="Environ. Microbiol.">
        <title>Genomes of ubiquitous marine and hypersaline Hydrogenovibrio, Thiomicrorhabdus and Thiomicrospira spp. encode a diversity of mechanisms to sustain chemolithoautotrophy in heterogeneous environments.</title>
        <authorList>
            <person name="Scott K.M."/>
            <person name="Williams J."/>
            <person name="Porter C.M.B."/>
            <person name="Russel S."/>
            <person name="Harmer T.L."/>
            <person name="Paul J.H."/>
            <person name="Antonen K.M."/>
            <person name="Bridges M.K."/>
            <person name="Camper G.J."/>
            <person name="Campla C.K."/>
            <person name="Casella L.G."/>
            <person name="Chase E."/>
            <person name="Conrad J.W."/>
            <person name="Cruz M.C."/>
            <person name="Dunlap D.S."/>
            <person name="Duran L."/>
            <person name="Fahsbender E.M."/>
            <person name="Goldsmith D.B."/>
            <person name="Keeley R.F."/>
            <person name="Kondoff M.R."/>
            <person name="Kussy B.I."/>
            <person name="Lane M.K."/>
            <person name="Lawler S."/>
            <person name="Leigh B.A."/>
            <person name="Lewis C."/>
            <person name="Lostal L.M."/>
            <person name="Marking D."/>
            <person name="Mancera P.A."/>
            <person name="McClenthan E.C."/>
            <person name="McIntyre E.A."/>
            <person name="Mine J.A."/>
            <person name="Modi S."/>
            <person name="Moore B.D."/>
            <person name="Morgan W.A."/>
            <person name="Nelson K.M."/>
            <person name="Nguyen K.N."/>
            <person name="Ogburn N."/>
            <person name="Parrino D.G."/>
            <person name="Pedapudi A.D."/>
            <person name="Pelham R.P."/>
            <person name="Preece A.M."/>
            <person name="Rampersad E.A."/>
            <person name="Richardson J.C."/>
            <person name="Rodgers C.M."/>
            <person name="Schaffer B.L."/>
            <person name="Sheridan N.E."/>
            <person name="Solone M.R."/>
            <person name="Staley Z.R."/>
            <person name="Tabuchi M."/>
            <person name="Waide R.J."/>
            <person name="Wanjugi P.W."/>
            <person name="Young S."/>
            <person name="Clum A."/>
            <person name="Daum C."/>
            <person name="Huntemann M."/>
            <person name="Ivanova N."/>
            <person name="Kyrpides N."/>
            <person name="Mikhailova N."/>
            <person name="Palaniappan K."/>
            <person name="Pillay M."/>
            <person name="Reddy T.B.K."/>
            <person name="Shapiro N."/>
            <person name="Stamatis D."/>
            <person name="Varghese N."/>
            <person name="Woyke T."/>
            <person name="Boden R."/>
            <person name="Freyermuth S.K."/>
            <person name="Kerfeld C.A."/>
        </authorList>
    </citation>
    <scope>NUCLEOTIDE SEQUENCE [LARGE SCALE GENOMIC DNA]</scope>
    <source>
        <strain evidence="2 3">JR-2</strain>
    </source>
</reference>